<dbReference type="EMBL" id="JBHUDX010000053">
    <property type="protein sequence ID" value="MFD1660363.1"/>
    <property type="molecule type" value="Genomic_DNA"/>
</dbReference>
<evidence type="ECO:0000256" key="1">
    <source>
        <dbReference type="SAM" id="MobiDB-lite"/>
    </source>
</evidence>
<evidence type="ECO:0000313" key="3">
    <source>
        <dbReference type="Proteomes" id="UP001597261"/>
    </source>
</evidence>
<proteinExistence type="predicted"/>
<name>A0ABW4ITZ9_9ACTN</name>
<feature type="region of interest" description="Disordered" evidence="1">
    <location>
        <begin position="33"/>
        <end position="59"/>
    </location>
</feature>
<accession>A0ABW4ITZ9</accession>
<dbReference type="RefSeq" id="WP_381084388.1">
    <property type="nucleotide sequence ID" value="NZ_JBHUDX010000053.1"/>
</dbReference>
<organism evidence="2 3">
    <name type="scientific">Streptomyces caeni</name>
    <dbReference type="NCBI Taxonomy" id="2307231"/>
    <lineage>
        <taxon>Bacteria</taxon>
        <taxon>Bacillati</taxon>
        <taxon>Actinomycetota</taxon>
        <taxon>Actinomycetes</taxon>
        <taxon>Kitasatosporales</taxon>
        <taxon>Streptomycetaceae</taxon>
        <taxon>Streptomyces</taxon>
    </lineage>
</organism>
<sequence length="59" mass="6286">MSRRPVHLAVYDTLADRLAEALGDAGFAETVRVPERPSAAGDGLAQEDQGPVTEPWTPP</sequence>
<comment type="caution">
    <text evidence="2">The sequence shown here is derived from an EMBL/GenBank/DDBJ whole genome shotgun (WGS) entry which is preliminary data.</text>
</comment>
<dbReference type="Proteomes" id="UP001597261">
    <property type="component" value="Unassembled WGS sequence"/>
</dbReference>
<reference evidence="3" key="1">
    <citation type="journal article" date="2019" name="Int. J. Syst. Evol. Microbiol.">
        <title>The Global Catalogue of Microorganisms (GCM) 10K type strain sequencing project: providing services to taxonomists for standard genome sequencing and annotation.</title>
        <authorList>
            <consortium name="The Broad Institute Genomics Platform"/>
            <consortium name="The Broad Institute Genome Sequencing Center for Infectious Disease"/>
            <person name="Wu L."/>
            <person name="Ma J."/>
        </authorList>
    </citation>
    <scope>NUCLEOTIDE SEQUENCE [LARGE SCALE GENOMIC DNA]</scope>
    <source>
        <strain evidence="3">CGMCC 1.12470</strain>
    </source>
</reference>
<evidence type="ECO:0000313" key="2">
    <source>
        <dbReference type="EMBL" id="MFD1660363.1"/>
    </source>
</evidence>
<keyword evidence="3" id="KW-1185">Reference proteome</keyword>
<protein>
    <submittedName>
        <fullName evidence="2">Uncharacterized protein</fullName>
    </submittedName>
</protein>
<gene>
    <name evidence="2" type="ORF">ACFSL4_19675</name>
</gene>